<accession>A0A2P2QR94</accession>
<dbReference type="GO" id="GO:0000045">
    <property type="term" value="P:autophagosome assembly"/>
    <property type="evidence" value="ECO:0007669"/>
    <property type="project" value="TreeGrafter"/>
</dbReference>
<organism evidence="5">
    <name type="scientific">Rhizophora mucronata</name>
    <name type="common">Asiatic mangrove</name>
    <dbReference type="NCBI Taxonomy" id="61149"/>
    <lineage>
        <taxon>Eukaryota</taxon>
        <taxon>Viridiplantae</taxon>
        <taxon>Streptophyta</taxon>
        <taxon>Embryophyta</taxon>
        <taxon>Tracheophyta</taxon>
        <taxon>Spermatophyta</taxon>
        <taxon>Magnoliopsida</taxon>
        <taxon>eudicotyledons</taxon>
        <taxon>Gunneridae</taxon>
        <taxon>Pentapetalae</taxon>
        <taxon>rosids</taxon>
        <taxon>fabids</taxon>
        <taxon>Malpighiales</taxon>
        <taxon>Rhizophoraceae</taxon>
        <taxon>Rhizophora</taxon>
    </lineage>
</organism>
<evidence type="ECO:0000256" key="1">
    <source>
        <dbReference type="ARBA" id="ARBA00004141"/>
    </source>
</evidence>
<dbReference type="EMBL" id="GGEC01089013">
    <property type="protein sequence ID" value="MBX69497.1"/>
    <property type="molecule type" value="Transcribed_RNA"/>
</dbReference>
<dbReference type="GO" id="GO:0016020">
    <property type="term" value="C:membrane"/>
    <property type="evidence" value="ECO:0007669"/>
    <property type="project" value="UniProtKB-SubCell"/>
</dbReference>
<keyword evidence="3" id="KW-1133">Transmembrane helix</keyword>
<evidence type="ECO:0000313" key="5">
    <source>
        <dbReference type="EMBL" id="MBX69497.1"/>
    </source>
</evidence>
<comment type="subcellular location">
    <subcellularLocation>
        <location evidence="1">Membrane</location>
        <topology evidence="1">Multi-pass membrane protein</topology>
    </subcellularLocation>
</comment>
<proteinExistence type="predicted"/>
<dbReference type="PANTHER" id="PTHR43220">
    <property type="match status" value="1"/>
</dbReference>
<protein>
    <submittedName>
        <fullName evidence="5">Uncharacterized protein</fullName>
    </submittedName>
</protein>
<dbReference type="InterPro" id="IPR045014">
    <property type="entry name" value="TM41A/B"/>
</dbReference>
<evidence type="ECO:0000256" key="4">
    <source>
        <dbReference type="ARBA" id="ARBA00023136"/>
    </source>
</evidence>
<dbReference type="PANTHER" id="PTHR43220:SF7">
    <property type="entry name" value="SNARE ASSOCIATED GOLGI PROTEIN FAMILY"/>
    <property type="match status" value="1"/>
</dbReference>
<evidence type="ECO:0000256" key="3">
    <source>
        <dbReference type="ARBA" id="ARBA00022989"/>
    </source>
</evidence>
<name>A0A2P2QR94_RHIMU</name>
<reference evidence="5" key="1">
    <citation type="submission" date="2018-02" db="EMBL/GenBank/DDBJ databases">
        <title>Rhizophora mucronata_Transcriptome.</title>
        <authorList>
            <person name="Meera S.P."/>
            <person name="Sreeshan A."/>
            <person name="Augustine A."/>
        </authorList>
    </citation>
    <scope>NUCLEOTIDE SEQUENCE</scope>
    <source>
        <tissue evidence="5">Leaf</tissue>
    </source>
</reference>
<evidence type="ECO:0000256" key="2">
    <source>
        <dbReference type="ARBA" id="ARBA00022692"/>
    </source>
</evidence>
<keyword evidence="4" id="KW-0472">Membrane</keyword>
<sequence>MQTFMIPGTVFMSLLAGALFGAVKGVALVVFAATAGASSCYVKGKLTIFWFLNPVVGGKYVWMAIRFRTVVV</sequence>
<keyword evidence="2" id="KW-0812">Transmembrane</keyword>
<dbReference type="AlphaFoldDB" id="A0A2P2QR94"/>